<feature type="binding site" evidence="13">
    <location>
        <position position="159"/>
    </location>
    <ligand>
        <name>(S)-2,3,4,5-tetrahydrodipicolinate</name>
        <dbReference type="ChEBI" id="CHEBI:16845"/>
    </ligand>
</feature>
<dbReference type="SUPFAM" id="SSF55347">
    <property type="entry name" value="Glyceraldehyde-3-phosphate dehydrogenase-like, C-terminal domain"/>
    <property type="match status" value="1"/>
</dbReference>
<dbReference type="NCBIfam" id="TIGR00036">
    <property type="entry name" value="dapB"/>
    <property type="match status" value="1"/>
</dbReference>
<dbReference type="FunFam" id="3.30.360.10:FF:000004">
    <property type="entry name" value="4-hydroxy-tetrahydrodipicolinate reductase"/>
    <property type="match status" value="1"/>
</dbReference>
<feature type="domain" description="Dihydrodipicolinate reductase C-terminal" evidence="15">
    <location>
        <begin position="130"/>
        <end position="267"/>
    </location>
</feature>
<name>A0A2G1QTN0_9HYPH</name>
<dbReference type="UniPathway" id="UPA00034">
    <property type="reaction ID" value="UER00018"/>
</dbReference>
<evidence type="ECO:0000256" key="8">
    <source>
        <dbReference type="ARBA" id="ARBA00023154"/>
    </source>
</evidence>
<feature type="active site" description="Proton donor/acceptor" evidence="13">
    <location>
        <position position="158"/>
    </location>
</feature>
<comment type="subunit">
    <text evidence="13">Homotetramer.</text>
</comment>
<dbReference type="Gene3D" id="3.30.360.10">
    <property type="entry name" value="Dihydrodipicolinate Reductase, domain 2"/>
    <property type="match status" value="1"/>
</dbReference>
<dbReference type="InterPro" id="IPR000846">
    <property type="entry name" value="DapB_N"/>
</dbReference>
<dbReference type="RefSeq" id="WP_099303391.1">
    <property type="nucleotide sequence ID" value="NZ_PDVP01000001.1"/>
</dbReference>
<feature type="active site" description="Proton donor" evidence="13">
    <location>
        <position position="162"/>
    </location>
</feature>
<accession>A0A2G1QTN0</accession>
<dbReference type="InterPro" id="IPR022664">
    <property type="entry name" value="DapB_N_CS"/>
</dbReference>
<dbReference type="PIRSF" id="PIRSF000161">
    <property type="entry name" value="DHPR"/>
    <property type="match status" value="1"/>
</dbReference>
<evidence type="ECO:0000256" key="4">
    <source>
        <dbReference type="ARBA" id="ARBA00022857"/>
    </source>
</evidence>
<keyword evidence="8 13" id="KW-0457">Lysine biosynthesis</keyword>
<comment type="catalytic activity">
    <reaction evidence="11 13">
        <text>(S)-2,3,4,5-tetrahydrodipicolinate + NADP(+) + H2O = (2S,4S)-4-hydroxy-2,3,4,5-tetrahydrodipicolinate + NADPH + H(+)</text>
        <dbReference type="Rhea" id="RHEA:35331"/>
        <dbReference type="ChEBI" id="CHEBI:15377"/>
        <dbReference type="ChEBI" id="CHEBI:15378"/>
        <dbReference type="ChEBI" id="CHEBI:16845"/>
        <dbReference type="ChEBI" id="CHEBI:57783"/>
        <dbReference type="ChEBI" id="CHEBI:58349"/>
        <dbReference type="ChEBI" id="CHEBI:67139"/>
        <dbReference type="EC" id="1.17.1.8"/>
    </reaction>
</comment>
<sequence length="272" mass="27741">MKDMKLVVAGAGGRMGQALVRAIAEMPGAVLHGAIERDGSPVIGRDAGELAGAGHADVAITTDPLAAIAHADGLLDFTTPAVSADLAGYAAQARIAHVIGTTGCGADEDAKIAAAARHATIVKSGNMSLGVNLLAVLVRQAARALDAADFDIEVLEMHHRHKVDAPSGTALLLGEAAAAGREIALADHSVRVRDGHTGPREAGSIGFATLRGGSVVGDHSVILAGQGERITLSHHAEDRSIFARGAVKAALWAHGRKPGLYSMLDVLGLSDR</sequence>
<feature type="domain" description="Dihydrodipicolinate reductase N-terminal" evidence="14">
    <location>
        <begin position="4"/>
        <end position="127"/>
    </location>
</feature>
<dbReference type="SUPFAM" id="SSF51735">
    <property type="entry name" value="NAD(P)-binding Rossmann-fold domains"/>
    <property type="match status" value="1"/>
</dbReference>
<dbReference type="OrthoDB" id="9790352at2"/>
<dbReference type="CDD" id="cd02274">
    <property type="entry name" value="DHDPR_N"/>
    <property type="match status" value="1"/>
</dbReference>
<comment type="catalytic activity">
    <reaction evidence="12 13">
        <text>(S)-2,3,4,5-tetrahydrodipicolinate + NAD(+) + H2O = (2S,4S)-4-hydroxy-2,3,4,5-tetrahydrodipicolinate + NADH + H(+)</text>
        <dbReference type="Rhea" id="RHEA:35323"/>
        <dbReference type="ChEBI" id="CHEBI:15377"/>
        <dbReference type="ChEBI" id="CHEBI:15378"/>
        <dbReference type="ChEBI" id="CHEBI:16845"/>
        <dbReference type="ChEBI" id="CHEBI:57540"/>
        <dbReference type="ChEBI" id="CHEBI:57945"/>
        <dbReference type="ChEBI" id="CHEBI:67139"/>
        <dbReference type="EC" id="1.17.1.8"/>
    </reaction>
</comment>
<keyword evidence="2 13" id="KW-0963">Cytoplasm</keyword>
<feature type="binding site" evidence="13">
    <location>
        <begin position="100"/>
        <end position="102"/>
    </location>
    <ligand>
        <name>NAD(+)</name>
        <dbReference type="ChEBI" id="CHEBI:57540"/>
    </ligand>
</feature>
<keyword evidence="6 13" id="KW-0560">Oxidoreductase</keyword>
<evidence type="ECO:0000313" key="17">
    <source>
        <dbReference type="Proteomes" id="UP000221168"/>
    </source>
</evidence>
<protein>
    <recommendedName>
        <fullName evidence="10 13">4-hydroxy-tetrahydrodipicolinate reductase</fullName>
        <shortName evidence="13">HTPA reductase</shortName>
        <ecNumber evidence="10 13">1.17.1.8</ecNumber>
    </recommendedName>
</protein>
<evidence type="ECO:0000256" key="3">
    <source>
        <dbReference type="ARBA" id="ARBA00022605"/>
    </source>
</evidence>
<evidence type="ECO:0000259" key="15">
    <source>
        <dbReference type="Pfam" id="PF05173"/>
    </source>
</evidence>
<evidence type="ECO:0000256" key="7">
    <source>
        <dbReference type="ARBA" id="ARBA00023027"/>
    </source>
</evidence>
<dbReference type="InterPro" id="IPR023940">
    <property type="entry name" value="DHDPR_bac"/>
</dbReference>
<comment type="caution">
    <text evidence="13">Was originally thought to be a dihydrodipicolinate reductase (DHDPR), catalyzing the conversion of dihydrodipicolinate to tetrahydrodipicolinate. However, it was shown in E.coli that the substrate of the enzymatic reaction is not dihydrodipicolinate (DHDP) but in fact (2S,4S)-4-hydroxy-2,3,4,5-tetrahydrodipicolinic acid (HTPA), the product released by the DapA-catalyzed reaction.</text>
</comment>
<comment type="subcellular location">
    <subcellularLocation>
        <location evidence="13">Cytoplasm</location>
    </subcellularLocation>
</comment>
<dbReference type="GO" id="GO:0050661">
    <property type="term" value="F:NADP binding"/>
    <property type="evidence" value="ECO:0007669"/>
    <property type="project" value="UniProtKB-UniRule"/>
</dbReference>
<evidence type="ECO:0000256" key="2">
    <source>
        <dbReference type="ARBA" id="ARBA00022490"/>
    </source>
</evidence>
<dbReference type="Proteomes" id="UP000221168">
    <property type="component" value="Unassembled WGS sequence"/>
</dbReference>
<evidence type="ECO:0000256" key="5">
    <source>
        <dbReference type="ARBA" id="ARBA00022915"/>
    </source>
</evidence>
<dbReference type="GO" id="GO:0019877">
    <property type="term" value="P:diaminopimelate biosynthetic process"/>
    <property type="evidence" value="ECO:0007669"/>
    <property type="project" value="UniProtKB-UniRule"/>
</dbReference>
<gene>
    <name evidence="13" type="primary">dapB</name>
    <name evidence="16" type="ORF">CSC94_02515</name>
</gene>
<dbReference type="PROSITE" id="PS01298">
    <property type="entry name" value="DAPB"/>
    <property type="match status" value="1"/>
</dbReference>
<reference evidence="16 17" key="1">
    <citation type="submission" date="2017-10" db="EMBL/GenBank/DDBJ databases">
        <title>Sedimentibacterium mangrovi gen. nov., sp. nov., a novel member of family Phyllobacteriacea isolated from mangrove sediment.</title>
        <authorList>
            <person name="Liao H."/>
            <person name="Tian Y."/>
        </authorList>
    </citation>
    <scope>NUCLEOTIDE SEQUENCE [LARGE SCALE GENOMIC DNA]</scope>
    <source>
        <strain evidence="16 17">X9-2-2</strain>
    </source>
</reference>
<feature type="binding site" evidence="13">
    <location>
        <begin position="124"/>
        <end position="127"/>
    </location>
    <ligand>
        <name>NAD(+)</name>
        <dbReference type="ChEBI" id="CHEBI:57540"/>
    </ligand>
</feature>
<keyword evidence="17" id="KW-1185">Reference proteome</keyword>
<dbReference type="Gene3D" id="3.40.50.720">
    <property type="entry name" value="NAD(P)-binding Rossmann-like Domain"/>
    <property type="match status" value="1"/>
</dbReference>
<comment type="function">
    <text evidence="13">Catalyzes the conversion of 4-hydroxy-tetrahydrodipicolinate (HTPA) to tetrahydrodipicolinate.</text>
</comment>
<feature type="binding site" evidence="13">
    <location>
        <begin position="168"/>
        <end position="169"/>
    </location>
    <ligand>
        <name>(S)-2,3,4,5-tetrahydrodipicolinate</name>
        <dbReference type="ChEBI" id="CHEBI:16845"/>
    </ligand>
</feature>
<evidence type="ECO:0000256" key="1">
    <source>
        <dbReference type="ARBA" id="ARBA00006642"/>
    </source>
</evidence>
<proteinExistence type="inferred from homology"/>
<evidence type="ECO:0000256" key="9">
    <source>
        <dbReference type="ARBA" id="ARBA00037922"/>
    </source>
</evidence>
<dbReference type="InterPro" id="IPR022663">
    <property type="entry name" value="DapB_C"/>
</dbReference>
<evidence type="ECO:0000313" key="16">
    <source>
        <dbReference type="EMBL" id="PHP68883.1"/>
    </source>
</evidence>
<dbReference type="HAMAP" id="MF_00102">
    <property type="entry name" value="DapB"/>
    <property type="match status" value="1"/>
</dbReference>
<keyword evidence="4 13" id="KW-0521">NADP</keyword>
<dbReference type="GO" id="GO:0008839">
    <property type="term" value="F:4-hydroxy-tetrahydrodipicolinate reductase"/>
    <property type="evidence" value="ECO:0007669"/>
    <property type="project" value="UniProtKB-UniRule"/>
</dbReference>
<dbReference type="EMBL" id="PDVP01000001">
    <property type="protein sequence ID" value="PHP68883.1"/>
    <property type="molecule type" value="Genomic_DNA"/>
</dbReference>
<feature type="binding site" evidence="13">
    <location>
        <begin position="10"/>
        <end position="15"/>
    </location>
    <ligand>
        <name>NAD(+)</name>
        <dbReference type="ChEBI" id="CHEBI:57540"/>
    </ligand>
</feature>
<evidence type="ECO:0000256" key="11">
    <source>
        <dbReference type="ARBA" id="ARBA00049080"/>
    </source>
</evidence>
<keyword evidence="5 13" id="KW-0220">Diaminopimelate biosynthesis</keyword>
<comment type="pathway">
    <text evidence="9 13">Amino-acid biosynthesis; L-lysine biosynthesis via DAP pathway; (S)-tetrahydrodipicolinate from L-aspartate: step 4/4.</text>
</comment>
<dbReference type="PANTHER" id="PTHR20836:SF0">
    <property type="entry name" value="4-HYDROXY-TETRAHYDRODIPICOLINATE REDUCTASE 1, CHLOROPLASTIC-RELATED"/>
    <property type="match status" value="1"/>
</dbReference>
<comment type="caution">
    <text evidence="16">The sequence shown here is derived from an EMBL/GenBank/DDBJ whole genome shotgun (WGS) entry which is preliminary data.</text>
</comment>
<dbReference type="GO" id="GO:0009089">
    <property type="term" value="P:lysine biosynthetic process via diaminopimelate"/>
    <property type="evidence" value="ECO:0007669"/>
    <property type="project" value="UniProtKB-UniRule"/>
</dbReference>
<dbReference type="Pfam" id="PF01113">
    <property type="entry name" value="DapB_N"/>
    <property type="match status" value="1"/>
</dbReference>
<keyword evidence="7 13" id="KW-0520">NAD</keyword>
<comment type="caution">
    <text evidence="13">Lacks conserved residue(s) required for the propagation of feature annotation.</text>
</comment>
<dbReference type="GO" id="GO:0016726">
    <property type="term" value="F:oxidoreductase activity, acting on CH or CH2 groups, NAD or NADP as acceptor"/>
    <property type="evidence" value="ECO:0007669"/>
    <property type="project" value="UniProtKB-UniRule"/>
</dbReference>
<evidence type="ECO:0000256" key="6">
    <source>
        <dbReference type="ARBA" id="ARBA00023002"/>
    </source>
</evidence>
<keyword evidence="3 13" id="KW-0028">Amino-acid biosynthesis</keyword>
<organism evidence="16 17">
    <name type="scientific">Zhengella mangrovi</name>
    <dbReference type="NCBI Taxonomy" id="1982044"/>
    <lineage>
        <taxon>Bacteria</taxon>
        <taxon>Pseudomonadati</taxon>
        <taxon>Pseudomonadota</taxon>
        <taxon>Alphaproteobacteria</taxon>
        <taxon>Hyphomicrobiales</taxon>
        <taxon>Notoacmeibacteraceae</taxon>
        <taxon>Zhengella</taxon>
    </lineage>
</organism>
<dbReference type="AlphaFoldDB" id="A0A2G1QTN0"/>
<dbReference type="InterPro" id="IPR036291">
    <property type="entry name" value="NAD(P)-bd_dom_sf"/>
</dbReference>
<dbReference type="GO" id="GO:0005829">
    <property type="term" value="C:cytosol"/>
    <property type="evidence" value="ECO:0007669"/>
    <property type="project" value="TreeGrafter"/>
</dbReference>
<dbReference type="EC" id="1.17.1.8" evidence="10 13"/>
<dbReference type="Pfam" id="PF05173">
    <property type="entry name" value="DapB_C"/>
    <property type="match status" value="1"/>
</dbReference>
<dbReference type="PANTHER" id="PTHR20836">
    <property type="entry name" value="DIHYDRODIPICOLINATE REDUCTASE"/>
    <property type="match status" value="1"/>
</dbReference>
<evidence type="ECO:0000256" key="13">
    <source>
        <dbReference type="HAMAP-Rule" id="MF_00102"/>
    </source>
</evidence>
<evidence type="ECO:0000256" key="10">
    <source>
        <dbReference type="ARBA" id="ARBA00038983"/>
    </source>
</evidence>
<evidence type="ECO:0000259" key="14">
    <source>
        <dbReference type="Pfam" id="PF01113"/>
    </source>
</evidence>
<dbReference type="GO" id="GO:0051287">
    <property type="term" value="F:NAD binding"/>
    <property type="evidence" value="ECO:0007669"/>
    <property type="project" value="UniProtKB-UniRule"/>
</dbReference>
<comment type="similarity">
    <text evidence="1 13">Belongs to the DapB family.</text>
</comment>
<evidence type="ECO:0000256" key="12">
    <source>
        <dbReference type="ARBA" id="ARBA00049396"/>
    </source>
</evidence>